<organism evidence="1 2">
    <name type="scientific">Gymnopilus dilepis</name>
    <dbReference type="NCBI Taxonomy" id="231916"/>
    <lineage>
        <taxon>Eukaryota</taxon>
        <taxon>Fungi</taxon>
        <taxon>Dikarya</taxon>
        <taxon>Basidiomycota</taxon>
        <taxon>Agaricomycotina</taxon>
        <taxon>Agaricomycetes</taxon>
        <taxon>Agaricomycetidae</taxon>
        <taxon>Agaricales</taxon>
        <taxon>Agaricineae</taxon>
        <taxon>Hymenogastraceae</taxon>
        <taxon>Gymnopilus</taxon>
    </lineage>
</organism>
<dbReference type="EMBL" id="NHYE01005623">
    <property type="protein sequence ID" value="PPQ66737.1"/>
    <property type="molecule type" value="Genomic_DNA"/>
</dbReference>
<name>A0A409VKI1_9AGAR</name>
<keyword evidence="2" id="KW-1185">Reference proteome</keyword>
<gene>
    <name evidence="1" type="ORF">CVT26_009538</name>
</gene>
<reference evidence="1 2" key="1">
    <citation type="journal article" date="2018" name="Evol. Lett.">
        <title>Horizontal gene cluster transfer increased hallucinogenic mushroom diversity.</title>
        <authorList>
            <person name="Reynolds H.T."/>
            <person name="Vijayakumar V."/>
            <person name="Gluck-Thaler E."/>
            <person name="Korotkin H.B."/>
            <person name="Matheny P.B."/>
            <person name="Slot J.C."/>
        </authorList>
    </citation>
    <scope>NUCLEOTIDE SEQUENCE [LARGE SCALE GENOMIC DNA]</scope>
    <source>
        <strain evidence="1 2">SRW20</strain>
    </source>
</reference>
<protein>
    <submittedName>
        <fullName evidence="1">Uncharacterized protein</fullName>
    </submittedName>
</protein>
<sequence>MEVGGLSQRKDRDLVSCIEDKIFGFDPILSLFQGRVIDQTDHSIETKYSTYWMRHRSQTKWCTAAAETNKSNDFSGQGVYGLVIQTNSNSIHMTLPHRSSILTKAYSPKYKLSTAVGTLV</sequence>
<dbReference type="Proteomes" id="UP000284706">
    <property type="component" value="Unassembled WGS sequence"/>
</dbReference>
<accession>A0A409VKI1</accession>
<evidence type="ECO:0000313" key="2">
    <source>
        <dbReference type="Proteomes" id="UP000284706"/>
    </source>
</evidence>
<proteinExistence type="predicted"/>
<comment type="caution">
    <text evidence="1">The sequence shown here is derived from an EMBL/GenBank/DDBJ whole genome shotgun (WGS) entry which is preliminary data.</text>
</comment>
<dbReference type="AlphaFoldDB" id="A0A409VKI1"/>
<evidence type="ECO:0000313" key="1">
    <source>
        <dbReference type="EMBL" id="PPQ66737.1"/>
    </source>
</evidence>
<dbReference type="InParanoid" id="A0A409VKI1"/>